<evidence type="ECO:0000313" key="2">
    <source>
        <dbReference type="EMBL" id="GJE59700.1"/>
    </source>
</evidence>
<reference evidence="2" key="2">
    <citation type="submission" date="2021-08" db="EMBL/GenBank/DDBJ databases">
        <authorList>
            <person name="Tani A."/>
            <person name="Ola A."/>
            <person name="Ogura Y."/>
            <person name="Katsura K."/>
            <person name="Hayashi T."/>
        </authorList>
    </citation>
    <scope>NUCLEOTIDE SEQUENCE</scope>
    <source>
        <strain evidence="2">DSM 23632</strain>
    </source>
</reference>
<feature type="region of interest" description="Disordered" evidence="1">
    <location>
        <begin position="41"/>
        <end position="71"/>
    </location>
</feature>
<evidence type="ECO:0000256" key="1">
    <source>
        <dbReference type="SAM" id="MobiDB-lite"/>
    </source>
</evidence>
<proteinExistence type="predicted"/>
<name>A0ABQ4U0Q1_9HYPH</name>
<sequence length="71" mass="7370">MAPIDTVPLAAIRRKGVMSDRERDVLAQLALVANGRLSPSTIPAVAPTLPTSPGARGTPPLRRNGDVISVS</sequence>
<organism evidence="2 3">
    <name type="scientific">Methylobacterium trifolii</name>
    <dbReference type="NCBI Taxonomy" id="1003092"/>
    <lineage>
        <taxon>Bacteria</taxon>
        <taxon>Pseudomonadati</taxon>
        <taxon>Pseudomonadota</taxon>
        <taxon>Alphaproteobacteria</taxon>
        <taxon>Hyphomicrobiales</taxon>
        <taxon>Methylobacteriaceae</taxon>
        <taxon>Methylobacterium</taxon>
    </lineage>
</organism>
<accession>A0ABQ4U0Q1</accession>
<comment type="caution">
    <text evidence="2">The sequence shown here is derived from an EMBL/GenBank/DDBJ whole genome shotgun (WGS) entry which is preliminary data.</text>
</comment>
<dbReference type="RefSeq" id="WP_238182271.1">
    <property type="nucleotide sequence ID" value="NZ_BPRB01000090.1"/>
</dbReference>
<keyword evidence="3" id="KW-1185">Reference proteome</keyword>
<dbReference type="EMBL" id="BPRB01000090">
    <property type="protein sequence ID" value="GJE59700.1"/>
    <property type="molecule type" value="Genomic_DNA"/>
</dbReference>
<evidence type="ECO:0000313" key="3">
    <source>
        <dbReference type="Proteomes" id="UP001055057"/>
    </source>
</evidence>
<protein>
    <submittedName>
        <fullName evidence="2">Uncharacterized protein</fullName>
    </submittedName>
</protein>
<dbReference type="Proteomes" id="UP001055057">
    <property type="component" value="Unassembled WGS sequence"/>
</dbReference>
<reference evidence="2" key="1">
    <citation type="journal article" date="2021" name="Front. Microbiol.">
        <title>Comprehensive Comparative Genomics and Phenotyping of Methylobacterium Species.</title>
        <authorList>
            <person name="Alessa O."/>
            <person name="Ogura Y."/>
            <person name="Fujitani Y."/>
            <person name="Takami H."/>
            <person name="Hayashi T."/>
            <person name="Sahin N."/>
            <person name="Tani A."/>
        </authorList>
    </citation>
    <scope>NUCLEOTIDE SEQUENCE</scope>
    <source>
        <strain evidence="2">DSM 23632</strain>
    </source>
</reference>
<gene>
    <name evidence="2" type="ORF">MPOCJGCO_1801</name>
</gene>